<name>A0A7S4DM66_9EUKA</name>
<dbReference type="SUPFAM" id="SSF56300">
    <property type="entry name" value="Metallo-dependent phosphatases"/>
    <property type="match status" value="1"/>
</dbReference>
<organism evidence="3">
    <name type="scientific">Lotharella globosa</name>
    <dbReference type="NCBI Taxonomy" id="91324"/>
    <lineage>
        <taxon>Eukaryota</taxon>
        <taxon>Sar</taxon>
        <taxon>Rhizaria</taxon>
        <taxon>Cercozoa</taxon>
        <taxon>Chlorarachniophyceae</taxon>
        <taxon>Lotharella</taxon>
    </lineage>
</organism>
<reference evidence="3" key="1">
    <citation type="submission" date="2021-01" db="EMBL/GenBank/DDBJ databases">
        <authorList>
            <person name="Corre E."/>
            <person name="Pelletier E."/>
            <person name="Niang G."/>
            <person name="Scheremetjew M."/>
            <person name="Finn R."/>
            <person name="Kale V."/>
            <person name="Holt S."/>
            <person name="Cochrane G."/>
            <person name="Meng A."/>
            <person name="Brown T."/>
            <person name="Cohen L."/>
        </authorList>
    </citation>
    <scope>NUCLEOTIDE SEQUENCE</scope>
    <source>
        <strain evidence="3">CCCM811</strain>
    </source>
</reference>
<evidence type="ECO:0000313" key="3">
    <source>
        <dbReference type="EMBL" id="CAE0657779.1"/>
    </source>
</evidence>
<dbReference type="InterPro" id="IPR029052">
    <property type="entry name" value="Metallo-depent_PP-like"/>
</dbReference>
<protein>
    <recommendedName>
        <fullName evidence="2">Calcineurin-like phosphoesterase domain-containing protein</fullName>
    </recommendedName>
</protein>
<gene>
    <name evidence="3" type="ORF">LGLO00237_LOCUS9348</name>
</gene>
<dbReference type="AlphaFoldDB" id="A0A7S4DM66"/>
<evidence type="ECO:0000259" key="2">
    <source>
        <dbReference type="Pfam" id="PF00149"/>
    </source>
</evidence>
<feature type="region of interest" description="Disordered" evidence="1">
    <location>
        <begin position="1"/>
        <end position="20"/>
    </location>
</feature>
<evidence type="ECO:0000256" key="1">
    <source>
        <dbReference type="SAM" id="MobiDB-lite"/>
    </source>
</evidence>
<feature type="domain" description="Calcineurin-like phosphoesterase" evidence="2">
    <location>
        <begin position="22"/>
        <end position="101"/>
    </location>
</feature>
<accession>A0A7S4DM66</accession>
<dbReference type="GO" id="GO:0016787">
    <property type="term" value="F:hydrolase activity"/>
    <property type="evidence" value="ECO:0007669"/>
    <property type="project" value="InterPro"/>
</dbReference>
<dbReference type="EMBL" id="HBIV01012641">
    <property type="protein sequence ID" value="CAE0657779.1"/>
    <property type="molecule type" value="Transcribed_RNA"/>
</dbReference>
<dbReference type="Pfam" id="PF00149">
    <property type="entry name" value="Metallophos"/>
    <property type="match status" value="1"/>
</dbReference>
<dbReference type="PANTHER" id="PTHR37844">
    <property type="entry name" value="SER/THR PROTEIN PHOSPHATASE SUPERFAMILY (AFU_ORTHOLOGUE AFUA_1G14840)"/>
    <property type="match status" value="1"/>
</dbReference>
<dbReference type="PANTHER" id="PTHR37844:SF2">
    <property type="entry name" value="SER_THR PROTEIN PHOSPHATASE SUPERFAMILY (AFU_ORTHOLOGUE AFUA_1G14840)"/>
    <property type="match status" value="1"/>
</dbReference>
<feature type="compositionally biased region" description="Basic and acidic residues" evidence="1">
    <location>
        <begin position="1"/>
        <end position="11"/>
    </location>
</feature>
<dbReference type="Gene3D" id="3.60.21.10">
    <property type="match status" value="1"/>
</dbReference>
<dbReference type="InterPro" id="IPR004843">
    <property type="entry name" value="Calcineurin-like_PHP"/>
</dbReference>
<proteinExistence type="predicted"/>
<sequence>MADAKQEHGEEAGATAPPPPLRIQIASDIHLEFFKDGLPPLKDIIRPKAPVLALLGDICALGKPEKQPIYCEFLEQCSSHWDVVLVLAGNHEYYSDHNTKTTVEQVNEWLRSTCAKLPKKNTHFLQDSSMVISNVRISGATLWTDIPLSQTVEVAQSPECVEYKLNDFRKCFTSSPDPKFKTKECKATARALAATDTNAWHKRSVTFIKAESEAAAKAKQNHLVLTHHSPTFRNASNKEGDGREYMKYCASTDLEHLFKGVHTWCHGHTHFNGDQVIKGARVVSNQRGYTFENVKGYNTECVIEIPISHVPRSDRMCATM</sequence>